<keyword evidence="3" id="KW-0067">ATP-binding</keyword>
<keyword evidence="2" id="KW-0547">Nucleotide-binding</keyword>
<dbReference type="InterPro" id="IPR025158">
    <property type="entry name" value="Mg_chelat-rel_C"/>
</dbReference>
<evidence type="ECO:0000256" key="1">
    <source>
        <dbReference type="ARBA" id="ARBA00006354"/>
    </source>
</evidence>
<dbReference type="InterPro" id="IPR003593">
    <property type="entry name" value="AAA+_ATPase"/>
</dbReference>
<dbReference type="SUPFAM" id="SSF52540">
    <property type="entry name" value="P-loop containing nucleoside triphosphate hydrolases"/>
    <property type="match status" value="1"/>
</dbReference>
<feature type="domain" description="AAA+ ATPase" evidence="4">
    <location>
        <begin position="222"/>
        <end position="403"/>
    </location>
</feature>
<dbReference type="SMART" id="SM00382">
    <property type="entry name" value="AAA"/>
    <property type="match status" value="1"/>
</dbReference>
<evidence type="ECO:0000313" key="6">
    <source>
        <dbReference type="Proteomes" id="UP001181355"/>
    </source>
</evidence>
<dbReference type="InterPro" id="IPR027417">
    <property type="entry name" value="P-loop_NTPase"/>
</dbReference>
<dbReference type="SUPFAM" id="SSF54211">
    <property type="entry name" value="Ribosomal protein S5 domain 2-like"/>
    <property type="match status" value="1"/>
</dbReference>
<dbReference type="InterPro" id="IPR004482">
    <property type="entry name" value="Mg_chelat-rel"/>
</dbReference>
<evidence type="ECO:0000259" key="4">
    <source>
        <dbReference type="SMART" id="SM00382"/>
    </source>
</evidence>
<dbReference type="Pfam" id="PF13335">
    <property type="entry name" value="Mg_chelatase_C"/>
    <property type="match status" value="1"/>
</dbReference>
<dbReference type="InterPro" id="IPR045006">
    <property type="entry name" value="CHLI-like"/>
</dbReference>
<reference evidence="5" key="1">
    <citation type="submission" date="2023-09" db="EMBL/GenBank/DDBJ databases">
        <title>Undibacterium sp. 20NA77.5 isolated from freshwater.</title>
        <authorList>
            <person name="Le V."/>
            <person name="Ko S.-R."/>
            <person name="Ahn C.-Y."/>
            <person name="Oh H.-M."/>
        </authorList>
    </citation>
    <scope>NUCLEOTIDE SEQUENCE</scope>
    <source>
        <strain evidence="5">20NA77.5</strain>
    </source>
</reference>
<dbReference type="NCBIfam" id="TIGR00368">
    <property type="entry name" value="YifB family Mg chelatase-like AAA ATPase"/>
    <property type="match status" value="1"/>
</dbReference>
<dbReference type="PRINTS" id="PR01657">
    <property type="entry name" value="MCMFAMILY"/>
</dbReference>
<gene>
    <name evidence="5" type="ORF">RF679_00065</name>
</gene>
<keyword evidence="6" id="KW-1185">Reference proteome</keyword>
<evidence type="ECO:0000256" key="3">
    <source>
        <dbReference type="ARBA" id="ARBA00022840"/>
    </source>
</evidence>
<dbReference type="InterPro" id="IPR001208">
    <property type="entry name" value="MCM_dom"/>
</dbReference>
<accession>A0ABY9RHK2</accession>
<dbReference type="RefSeq" id="WP_309482181.1">
    <property type="nucleotide sequence ID" value="NZ_CP133720.1"/>
</dbReference>
<organism evidence="5 6">
    <name type="scientific">Undibacterium cyanobacteriorum</name>
    <dbReference type="NCBI Taxonomy" id="3073561"/>
    <lineage>
        <taxon>Bacteria</taxon>
        <taxon>Pseudomonadati</taxon>
        <taxon>Pseudomonadota</taxon>
        <taxon>Betaproteobacteria</taxon>
        <taxon>Burkholderiales</taxon>
        <taxon>Oxalobacteraceae</taxon>
        <taxon>Undibacterium</taxon>
    </lineage>
</organism>
<dbReference type="InterPro" id="IPR014721">
    <property type="entry name" value="Ribsml_uS5_D2-typ_fold_subgr"/>
</dbReference>
<comment type="similarity">
    <text evidence="1">Belongs to the Mg-chelatase subunits D/I family. ComM subfamily.</text>
</comment>
<dbReference type="Gene3D" id="3.30.230.10">
    <property type="match status" value="1"/>
</dbReference>
<dbReference type="Gene3D" id="3.40.50.300">
    <property type="entry name" value="P-loop containing nucleotide triphosphate hydrolases"/>
    <property type="match status" value="1"/>
</dbReference>
<sequence>MSLAVLKSRALSGMSAPQVTVEVHLANGLPAFTIVGLPETEVKESKDRVRAAIQNSRFDFPAQRITVNLAPAELPKESGRFDLPIALGILAASGQIPNDAFDDYEFAGELSLSGELRPIRGALAMTFAIAQSHQIDPSARLPHAAFILPIANAEEAALVKQARILPAQSLLQVCAHFAARSDEQSLVAYASAAVGRLPCYPDLHEVKGQQKAKRALEIAAAGQHSALMIGPPGTGKSMLASRFPSILPSMTDVEGLESAAVQSLTGGFSIERWKQRPFRSPHHTASAVALVGGGGNPRPGEISLAHRGVLFLDELPEFDRKVLEVLREPLESGHICISRAARQAEFPARFQLIAAMNPCPCGYFGHFNGKCRCTPDSIDRYQGRLSGPLLDRIDMQIPVNALPHEDLLKLADGESSDQIRARVEHAFQRQIERQGKSNSLLSTNEIDQYCQSEQAAIDLLQNAMSKFNWSARAFHRVLKLARTIADLSNHAVIKQQHVAEAIQYRRALKEH</sequence>
<dbReference type="EMBL" id="CP133720">
    <property type="protein sequence ID" value="WMW80690.1"/>
    <property type="molecule type" value="Genomic_DNA"/>
</dbReference>
<proteinExistence type="inferred from homology"/>
<dbReference type="PANTHER" id="PTHR32039">
    <property type="entry name" value="MAGNESIUM-CHELATASE SUBUNIT CHLI"/>
    <property type="match status" value="1"/>
</dbReference>
<evidence type="ECO:0000256" key="2">
    <source>
        <dbReference type="ARBA" id="ARBA00022741"/>
    </source>
</evidence>
<dbReference type="Proteomes" id="UP001181355">
    <property type="component" value="Chromosome"/>
</dbReference>
<dbReference type="Pfam" id="PF13541">
    <property type="entry name" value="ChlI"/>
    <property type="match status" value="1"/>
</dbReference>
<dbReference type="PANTHER" id="PTHR32039:SF7">
    <property type="entry name" value="COMPETENCE PROTEIN COMM"/>
    <property type="match status" value="1"/>
</dbReference>
<protein>
    <submittedName>
        <fullName evidence="5">YifB family Mg chelatase-like AAA ATPase</fullName>
    </submittedName>
</protein>
<dbReference type="InterPro" id="IPR020568">
    <property type="entry name" value="Ribosomal_Su5_D2-typ_SF"/>
</dbReference>
<name>A0ABY9RHK2_9BURK</name>
<dbReference type="InterPro" id="IPR000523">
    <property type="entry name" value="Mg_chelatse_chII-like_cat_dom"/>
</dbReference>
<dbReference type="NCBIfam" id="NF007365">
    <property type="entry name" value="PRK09862.1"/>
    <property type="match status" value="1"/>
</dbReference>
<evidence type="ECO:0000313" key="5">
    <source>
        <dbReference type="EMBL" id="WMW80690.1"/>
    </source>
</evidence>
<dbReference type="Pfam" id="PF01078">
    <property type="entry name" value="Mg_chelatase"/>
    <property type="match status" value="1"/>
</dbReference>